<dbReference type="Proteomes" id="UP001341840">
    <property type="component" value="Unassembled WGS sequence"/>
</dbReference>
<sequence length="101" mass="11616">MEETRANLRNQEASKLSGKTIGNDTQDQESTEDSHPPPSQQKEEVVISPIPVEEEKKKEPAAYMPKPPYPQRLRAETKDKQFSKFLEMFKKLQINILFAEA</sequence>
<evidence type="ECO:0000313" key="2">
    <source>
        <dbReference type="EMBL" id="MED6189845.1"/>
    </source>
</evidence>
<proteinExistence type="predicted"/>
<gene>
    <name evidence="2" type="ORF">PIB30_100002</name>
</gene>
<comment type="caution">
    <text evidence="2">The sequence shown here is derived from an EMBL/GenBank/DDBJ whole genome shotgun (WGS) entry which is preliminary data.</text>
</comment>
<organism evidence="2 3">
    <name type="scientific">Stylosanthes scabra</name>
    <dbReference type="NCBI Taxonomy" id="79078"/>
    <lineage>
        <taxon>Eukaryota</taxon>
        <taxon>Viridiplantae</taxon>
        <taxon>Streptophyta</taxon>
        <taxon>Embryophyta</taxon>
        <taxon>Tracheophyta</taxon>
        <taxon>Spermatophyta</taxon>
        <taxon>Magnoliopsida</taxon>
        <taxon>eudicotyledons</taxon>
        <taxon>Gunneridae</taxon>
        <taxon>Pentapetalae</taxon>
        <taxon>rosids</taxon>
        <taxon>fabids</taxon>
        <taxon>Fabales</taxon>
        <taxon>Fabaceae</taxon>
        <taxon>Papilionoideae</taxon>
        <taxon>50 kb inversion clade</taxon>
        <taxon>dalbergioids sensu lato</taxon>
        <taxon>Dalbergieae</taxon>
        <taxon>Pterocarpus clade</taxon>
        <taxon>Stylosanthes</taxon>
    </lineage>
</organism>
<accession>A0ABU6WZP0</accession>
<reference evidence="2 3" key="1">
    <citation type="journal article" date="2023" name="Plants (Basel)">
        <title>Bridging the Gap: Combining Genomics and Transcriptomics Approaches to Understand Stylosanthes scabra, an Orphan Legume from the Brazilian Caatinga.</title>
        <authorList>
            <person name="Ferreira-Neto J.R.C."/>
            <person name="da Silva M.D."/>
            <person name="Binneck E."/>
            <person name="de Melo N.F."/>
            <person name="da Silva R.H."/>
            <person name="de Melo A.L.T.M."/>
            <person name="Pandolfi V."/>
            <person name="Bustamante F.O."/>
            <person name="Brasileiro-Vidal A.C."/>
            <person name="Benko-Iseppon A.M."/>
        </authorList>
    </citation>
    <scope>NUCLEOTIDE SEQUENCE [LARGE SCALE GENOMIC DNA]</scope>
    <source>
        <tissue evidence="2">Leaves</tissue>
    </source>
</reference>
<feature type="region of interest" description="Disordered" evidence="1">
    <location>
        <begin position="1"/>
        <end position="71"/>
    </location>
</feature>
<evidence type="ECO:0000256" key="1">
    <source>
        <dbReference type="SAM" id="MobiDB-lite"/>
    </source>
</evidence>
<protein>
    <submittedName>
        <fullName evidence="2">Uncharacterized protein</fullName>
    </submittedName>
</protein>
<dbReference type="EMBL" id="JASCZI010183985">
    <property type="protein sequence ID" value="MED6189845.1"/>
    <property type="molecule type" value="Genomic_DNA"/>
</dbReference>
<keyword evidence="3" id="KW-1185">Reference proteome</keyword>
<evidence type="ECO:0000313" key="3">
    <source>
        <dbReference type="Proteomes" id="UP001341840"/>
    </source>
</evidence>
<name>A0ABU6WZP0_9FABA</name>